<sequence length="355" mass="42128">MGVIAKEDITKLLNDWYVEIRSHHVIKARKLKEEIDKKINNIEPDQEILIYYSLLDFRYKILIEDFEHHLNEELVISEDTNKFLQYYYHFFKFIYATGIGNYSNAKKHCEYAEKLLESIPDEAEKAEFNYRASVFYYLIDQCVETVNCALKAKQFFSKNPGYEVKLAASENMLGMAYTALREFHLAEKHLIASINILQELDEKSLILKVNYNLGLLYADQNFSELAIRYLSESFEDEEKDYKTMFLLAREYFKIVKKEEVTTYIEKGLKVCNKEYIHHFNILKALNDQLPIEQLEEITKDAIEYFKSEDLWHYVKNYAKELAIGLFDKDNYKKSSGYFILSYKAEEKLLERGKLK</sequence>
<dbReference type="RefSeq" id="WP_307226322.1">
    <property type="nucleotide sequence ID" value="NZ_JAUSTT010000002.1"/>
</dbReference>
<protein>
    <submittedName>
        <fullName evidence="1">Tetratricopeptide (TPR) repeat protein</fullName>
    </submittedName>
</protein>
<proteinExistence type="predicted"/>
<dbReference type="InterPro" id="IPR011990">
    <property type="entry name" value="TPR-like_helical_dom_sf"/>
</dbReference>
<dbReference type="Gene3D" id="1.25.40.10">
    <property type="entry name" value="Tetratricopeptide repeat domain"/>
    <property type="match status" value="1"/>
</dbReference>
<evidence type="ECO:0000313" key="1">
    <source>
        <dbReference type="EMBL" id="MDQ0174662.1"/>
    </source>
</evidence>
<name>A0ABT9WNX0_9BACI</name>
<dbReference type="Pfam" id="PF18801">
    <property type="entry name" value="RapH_N"/>
    <property type="match status" value="1"/>
</dbReference>
<gene>
    <name evidence="1" type="ORF">J2S08_000495</name>
</gene>
<dbReference type="SUPFAM" id="SSF48452">
    <property type="entry name" value="TPR-like"/>
    <property type="match status" value="1"/>
</dbReference>
<dbReference type="EMBL" id="JAUSTT010000002">
    <property type="protein sequence ID" value="MDQ0174662.1"/>
    <property type="molecule type" value="Genomic_DNA"/>
</dbReference>
<organism evidence="1 2">
    <name type="scientific">Bacillus chungangensis</name>
    <dbReference type="NCBI Taxonomy" id="587633"/>
    <lineage>
        <taxon>Bacteria</taxon>
        <taxon>Bacillati</taxon>
        <taxon>Bacillota</taxon>
        <taxon>Bacilli</taxon>
        <taxon>Bacillales</taxon>
        <taxon>Bacillaceae</taxon>
        <taxon>Bacillus</taxon>
    </lineage>
</organism>
<keyword evidence="2" id="KW-1185">Reference proteome</keyword>
<comment type="caution">
    <text evidence="1">The sequence shown here is derived from an EMBL/GenBank/DDBJ whole genome shotgun (WGS) entry which is preliminary data.</text>
</comment>
<accession>A0ABT9WNX0</accession>
<reference evidence="1 2" key="1">
    <citation type="submission" date="2023-07" db="EMBL/GenBank/DDBJ databases">
        <title>Genomic Encyclopedia of Type Strains, Phase IV (KMG-IV): sequencing the most valuable type-strain genomes for metagenomic binning, comparative biology and taxonomic classification.</title>
        <authorList>
            <person name="Goeker M."/>
        </authorList>
    </citation>
    <scope>NUCLEOTIDE SEQUENCE [LARGE SCALE GENOMIC DNA]</scope>
    <source>
        <strain evidence="1 2">DSM 23837</strain>
    </source>
</reference>
<dbReference type="Proteomes" id="UP001223586">
    <property type="component" value="Unassembled WGS sequence"/>
</dbReference>
<evidence type="ECO:0000313" key="2">
    <source>
        <dbReference type="Proteomes" id="UP001223586"/>
    </source>
</evidence>